<dbReference type="InParanoid" id="B0D5E1"/>
<accession>B0D5E1</accession>
<dbReference type="EMBL" id="DS547098">
    <property type="protein sequence ID" value="EDR10005.1"/>
    <property type="molecule type" value="Genomic_DNA"/>
</dbReference>
<keyword evidence="2" id="KW-1185">Reference proteome</keyword>
<sequence>MQNIHDKNWTWTHYLSHRALQQADNVRAQLQRTMERFDIDLLSMSDEKKLYTNIRKALVCGFFMQVAHKKEGEKGNYLTVKDNQ</sequence>
<dbReference type="Proteomes" id="UP000001194">
    <property type="component" value="Unassembled WGS sequence"/>
</dbReference>
<dbReference type="KEGG" id="lbc:LACBIDRAFT_178572"/>
<dbReference type="STRING" id="486041.B0D5E1"/>
<name>B0D5E1_LACBS</name>
<feature type="non-terminal residue" evidence="1">
    <location>
        <position position="84"/>
    </location>
</feature>
<evidence type="ECO:0000313" key="1">
    <source>
        <dbReference type="EMBL" id="EDR10005.1"/>
    </source>
</evidence>
<reference evidence="1 2" key="1">
    <citation type="journal article" date="2008" name="Nature">
        <title>The genome of Laccaria bicolor provides insights into mycorrhizal symbiosis.</title>
        <authorList>
            <person name="Martin F."/>
            <person name="Aerts A."/>
            <person name="Ahren D."/>
            <person name="Brun A."/>
            <person name="Danchin E.G.J."/>
            <person name="Duchaussoy F."/>
            <person name="Gibon J."/>
            <person name="Kohler A."/>
            <person name="Lindquist E."/>
            <person name="Pereda V."/>
            <person name="Salamov A."/>
            <person name="Shapiro H.J."/>
            <person name="Wuyts J."/>
            <person name="Blaudez D."/>
            <person name="Buee M."/>
            <person name="Brokstein P."/>
            <person name="Canbaeck B."/>
            <person name="Cohen D."/>
            <person name="Courty P.E."/>
            <person name="Coutinho P.M."/>
            <person name="Delaruelle C."/>
            <person name="Detter J.C."/>
            <person name="Deveau A."/>
            <person name="DiFazio S."/>
            <person name="Duplessis S."/>
            <person name="Fraissinet-Tachet L."/>
            <person name="Lucic E."/>
            <person name="Frey-Klett P."/>
            <person name="Fourrey C."/>
            <person name="Feussner I."/>
            <person name="Gay G."/>
            <person name="Grimwood J."/>
            <person name="Hoegger P.J."/>
            <person name="Jain P."/>
            <person name="Kilaru S."/>
            <person name="Labbe J."/>
            <person name="Lin Y.C."/>
            <person name="Legue V."/>
            <person name="Le Tacon F."/>
            <person name="Marmeisse R."/>
            <person name="Melayah D."/>
            <person name="Montanini B."/>
            <person name="Muratet M."/>
            <person name="Nehls U."/>
            <person name="Niculita-Hirzel H."/>
            <person name="Oudot-Le Secq M.P."/>
            <person name="Peter M."/>
            <person name="Quesneville H."/>
            <person name="Rajashekar B."/>
            <person name="Reich M."/>
            <person name="Rouhier N."/>
            <person name="Schmutz J."/>
            <person name="Yin T."/>
            <person name="Chalot M."/>
            <person name="Henrissat B."/>
            <person name="Kuees U."/>
            <person name="Lucas S."/>
            <person name="Van de Peer Y."/>
            <person name="Podila G.K."/>
            <person name="Polle A."/>
            <person name="Pukkila P.J."/>
            <person name="Richardson P.M."/>
            <person name="Rouze P."/>
            <person name="Sanders I.R."/>
            <person name="Stajich J.E."/>
            <person name="Tunlid A."/>
            <person name="Tuskan G."/>
            <person name="Grigoriev I.V."/>
        </authorList>
    </citation>
    <scope>NUCLEOTIDE SEQUENCE [LARGE SCALE GENOMIC DNA]</scope>
    <source>
        <strain evidence="2">S238N-H82 / ATCC MYA-4686</strain>
    </source>
</reference>
<dbReference type="HOGENOM" id="CLU_2628439_0_0_1"/>
<dbReference type="GeneID" id="6074869"/>
<dbReference type="RefSeq" id="XP_001879390.1">
    <property type="nucleotide sequence ID" value="XM_001879355.1"/>
</dbReference>
<dbReference type="AlphaFoldDB" id="B0D5E1"/>
<gene>
    <name evidence="1" type="ORF">LACBIDRAFT_178572</name>
</gene>
<organism evidence="2">
    <name type="scientific">Laccaria bicolor (strain S238N-H82 / ATCC MYA-4686)</name>
    <name type="common">Bicoloured deceiver</name>
    <name type="synonym">Laccaria laccata var. bicolor</name>
    <dbReference type="NCBI Taxonomy" id="486041"/>
    <lineage>
        <taxon>Eukaryota</taxon>
        <taxon>Fungi</taxon>
        <taxon>Dikarya</taxon>
        <taxon>Basidiomycota</taxon>
        <taxon>Agaricomycotina</taxon>
        <taxon>Agaricomycetes</taxon>
        <taxon>Agaricomycetidae</taxon>
        <taxon>Agaricales</taxon>
        <taxon>Agaricineae</taxon>
        <taxon>Hydnangiaceae</taxon>
        <taxon>Laccaria</taxon>
    </lineage>
</organism>
<protein>
    <submittedName>
        <fullName evidence="1">Predicted protein</fullName>
    </submittedName>
</protein>
<dbReference type="OrthoDB" id="10253254at2759"/>
<proteinExistence type="predicted"/>
<evidence type="ECO:0000313" key="2">
    <source>
        <dbReference type="Proteomes" id="UP000001194"/>
    </source>
</evidence>